<accession>A0A6I3SHC9</accession>
<dbReference type="PANTHER" id="PTHR33937">
    <property type="entry name" value="IRON-MOLYBDENUM PROTEIN-RELATED-RELATED"/>
    <property type="match status" value="1"/>
</dbReference>
<organism evidence="2 3">
    <name type="scientific">Heliobacterium mobile</name>
    <name type="common">Heliobacillus mobilis</name>
    <dbReference type="NCBI Taxonomy" id="28064"/>
    <lineage>
        <taxon>Bacteria</taxon>
        <taxon>Bacillati</taxon>
        <taxon>Bacillota</taxon>
        <taxon>Clostridia</taxon>
        <taxon>Eubacteriales</taxon>
        <taxon>Heliobacteriaceae</taxon>
        <taxon>Heliobacterium</taxon>
    </lineage>
</organism>
<reference evidence="2 3" key="1">
    <citation type="submission" date="2019-11" db="EMBL/GenBank/DDBJ databases">
        <title>Whole-genome sequence of a the green, strictly anaerobic photosynthetic bacterium Heliobacillus mobilis DSM 6151.</title>
        <authorList>
            <person name="Kyndt J.A."/>
            <person name="Meyer T.E."/>
        </authorList>
    </citation>
    <scope>NUCLEOTIDE SEQUENCE [LARGE SCALE GENOMIC DNA]</scope>
    <source>
        <strain evidence="2 3">DSM 6151</strain>
    </source>
</reference>
<sequence length="106" mass="11768">MSHKVAVASSDGKVVNRHFGHADKFLIFEVDEKTFCFLEVRETVPYCQNQSHGASSAALDALADCKAVLVSRIGPGAREELKSRGVESWVITDFIESALMQYVQRH</sequence>
<dbReference type="InterPro" id="IPR051840">
    <property type="entry name" value="NifX/NifY_domain"/>
</dbReference>
<dbReference type="SUPFAM" id="SSF53146">
    <property type="entry name" value="Nitrogenase accessory factor-like"/>
    <property type="match status" value="1"/>
</dbReference>
<name>A0A6I3SHC9_HELMO</name>
<dbReference type="InterPro" id="IPR003731">
    <property type="entry name" value="Di-Nase_FeMo-co_biosynth"/>
</dbReference>
<dbReference type="Proteomes" id="UP000430670">
    <property type="component" value="Unassembled WGS sequence"/>
</dbReference>
<dbReference type="PANTHER" id="PTHR33937:SF2">
    <property type="entry name" value="DINITROGENASE IRON-MOLYBDENUM COFACTOR BIOSYNTHESIS DOMAIN-CONTAINING PROTEIN"/>
    <property type="match status" value="1"/>
</dbReference>
<dbReference type="RefSeq" id="WP_170291661.1">
    <property type="nucleotide sequence ID" value="NZ_WNKU01000003.1"/>
</dbReference>
<dbReference type="EMBL" id="WNKU01000003">
    <property type="protein sequence ID" value="MTV48250.1"/>
    <property type="molecule type" value="Genomic_DNA"/>
</dbReference>
<dbReference type="Pfam" id="PF02579">
    <property type="entry name" value="Nitro_FeMo-Co"/>
    <property type="match status" value="1"/>
</dbReference>
<dbReference type="InterPro" id="IPR036105">
    <property type="entry name" value="DiNase_FeMo-co_biosyn_sf"/>
</dbReference>
<evidence type="ECO:0000313" key="3">
    <source>
        <dbReference type="Proteomes" id="UP000430670"/>
    </source>
</evidence>
<proteinExistence type="predicted"/>
<evidence type="ECO:0000313" key="2">
    <source>
        <dbReference type="EMBL" id="MTV48250.1"/>
    </source>
</evidence>
<dbReference type="Gene3D" id="3.30.420.130">
    <property type="entry name" value="Dinitrogenase iron-molybdenum cofactor biosynthesis domain"/>
    <property type="match status" value="1"/>
</dbReference>
<keyword evidence="3" id="KW-1185">Reference proteome</keyword>
<protein>
    <submittedName>
        <fullName evidence="2">Dinitrogenase iron-molybdenum cofactor biosynthesis protein</fullName>
    </submittedName>
</protein>
<gene>
    <name evidence="2" type="ORF">GJ688_04530</name>
</gene>
<evidence type="ECO:0000259" key="1">
    <source>
        <dbReference type="Pfam" id="PF02579"/>
    </source>
</evidence>
<dbReference type="AlphaFoldDB" id="A0A6I3SHC9"/>
<feature type="domain" description="Dinitrogenase iron-molybdenum cofactor biosynthesis" evidence="1">
    <location>
        <begin position="11"/>
        <end position="103"/>
    </location>
</feature>
<comment type="caution">
    <text evidence="2">The sequence shown here is derived from an EMBL/GenBank/DDBJ whole genome shotgun (WGS) entry which is preliminary data.</text>
</comment>